<proteinExistence type="inferred from homology"/>
<protein>
    <recommendedName>
        <fullName evidence="14">Phytocyanin domain-containing protein</fullName>
    </recommendedName>
</protein>
<name>A0AAV1A439_VICFA</name>
<evidence type="ECO:0000259" key="14">
    <source>
        <dbReference type="PROSITE" id="PS51485"/>
    </source>
</evidence>
<keyword evidence="16" id="KW-1185">Reference proteome</keyword>
<dbReference type="Gene3D" id="2.60.40.420">
    <property type="entry name" value="Cupredoxins - blue copper proteins"/>
    <property type="match status" value="1"/>
</dbReference>
<dbReference type="Pfam" id="PF02298">
    <property type="entry name" value="Cu_bind_like"/>
    <property type="match status" value="1"/>
</dbReference>
<keyword evidence="2" id="KW-0536">Nodulation</keyword>
<organism evidence="15 16">
    <name type="scientific">Vicia faba</name>
    <name type="common">Broad bean</name>
    <name type="synonym">Faba vulgaris</name>
    <dbReference type="NCBI Taxonomy" id="3906"/>
    <lineage>
        <taxon>Eukaryota</taxon>
        <taxon>Viridiplantae</taxon>
        <taxon>Streptophyta</taxon>
        <taxon>Embryophyta</taxon>
        <taxon>Tracheophyta</taxon>
        <taxon>Spermatophyta</taxon>
        <taxon>Magnoliopsida</taxon>
        <taxon>eudicotyledons</taxon>
        <taxon>Gunneridae</taxon>
        <taxon>Pentapetalae</taxon>
        <taxon>rosids</taxon>
        <taxon>fabids</taxon>
        <taxon>Fabales</taxon>
        <taxon>Fabaceae</taxon>
        <taxon>Papilionoideae</taxon>
        <taxon>50 kb inversion clade</taxon>
        <taxon>NPAAA clade</taxon>
        <taxon>Hologalegina</taxon>
        <taxon>IRL clade</taxon>
        <taxon>Fabeae</taxon>
        <taxon>Vicia</taxon>
    </lineage>
</organism>
<gene>
    <name evidence="15" type="ORF">VFH_III110080</name>
</gene>
<accession>A0AAV1A439</accession>
<feature type="chain" id="PRO_5043415548" description="Phytocyanin domain-containing protein" evidence="13">
    <location>
        <begin position="25"/>
        <end position="210"/>
    </location>
</feature>
<feature type="signal peptide" evidence="13">
    <location>
        <begin position="1"/>
        <end position="24"/>
    </location>
</feature>
<dbReference type="InterPro" id="IPR003245">
    <property type="entry name" value="Phytocyanin_dom"/>
</dbReference>
<keyword evidence="9" id="KW-0449">Lipoprotein</keyword>
<evidence type="ECO:0000256" key="8">
    <source>
        <dbReference type="ARBA" id="ARBA00023180"/>
    </source>
</evidence>
<dbReference type="SUPFAM" id="SSF49503">
    <property type="entry name" value="Cupredoxins"/>
    <property type="match status" value="1"/>
</dbReference>
<keyword evidence="3" id="KW-1003">Cell membrane</keyword>
<dbReference type="GO" id="GO:0098552">
    <property type="term" value="C:side of membrane"/>
    <property type="evidence" value="ECO:0007669"/>
    <property type="project" value="UniProtKB-KW"/>
</dbReference>
<comment type="similarity">
    <text evidence="10">Belongs to the early nodulin-like (ENODL) family.</text>
</comment>
<evidence type="ECO:0000256" key="5">
    <source>
        <dbReference type="ARBA" id="ARBA00022729"/>
    </source>
</evidence>
<feature type="domain" description="Phytocyanin" evidence="14">
    <location>
        <begin position="25"/>
        <end position="127"/>
    </location>
</feature>
<evidence type="ECO:0000256" key="13">
    <source>
        <dbReference type="SAM" id="SignalP"/>
    </source>
</evidence>
<sequence>MLQPQKYPSVLLISFLTFLYQCCATQFIVGDSAGWVIPPYPTYYTSWSDSHIIREGDTLEFNFDTKFYNLIQVSKSEYEHCTALEPLKVFYTSPINFPLKEKDVYYFICSVSNYCSLGQKIIIDVHGASLQNTPAPSASPPKISSRSFPNGYAPQPSGVVISRSSSIDVPSPTPLGGPASPSSSQGVKCDIDVSLLVCVMVGTFLGFWIM</sequence>
<feature type="region of interest" description="Disordered" evidence="12">
    <location>
        <begin position="163"/>
        <end position="185"/>
    </location>
</feature>
<dbReference type="FunFam" id="2.60.40.420:FF:000034">
    <property type="entry name" value="Cupredoxin superfamily protein"/>
    <property type="match status" value="1"/>
</dbReference>
<evidence type="ECO:0000256" key="11">
    <source>
        <dbReference type="ARBA" id="ARBA00037626"/>
    </source>
</evidence>
<evidence type="ECO:0000313" key="16">
    <source>
        <dbReference type="Proteomes" id="UP001157006"/>
    </source>
</evidence>
<dbReference type="InterPro" id="IPR039391">
    <property type="entry name" value="Phytocyanin-like"/>
</dbReference>
<evidence type="ECO:0000256" key="7">
    <source>
        <dbReference type="ARBA" id="ARBA00023157"/>
    </source>
</evidence>
<evidence type="ECO:0000313" key="15">
    <source>
        <dbReference type="EMBL" id="CAI8603957.1"/>
    </source>
</evidence>
<keyword evidence="4" id="KW-0336">GPI-anchor</keyword>
<comment type="subcellular location">
    <subcellularLocation>
        <location evidence="1">Cell membrane</location>
        <topology evidence="1">Lipid-anchor</topology>
        <topology evidence="1">GPI-anchor</topology>
    </subcellularLocation>
</comment>
<keyword evidence="5 13" id="KW-0732">Signal</keyword>
<dbReference type="EMBL" id="OX451738">
    <property type="protein sequence ID" value="CAI8603957.1"/>
    <property type="molecule type" value="Genomic_DNA"/>
</dbReference>
<dbReference type="PROSITE" id="PS51485">
    <property type="entry name" value="PHYTOCYANIN"/>
    <property type="match status" value="1"/>
</dbReference>
<dbReference type="PANTHER" id="PTHR33021">
    <property type="entry name" value="BLUE COPPER PROTEIN"/>
    <property type="match status" value="1"/>
</dbReference>
<evidence type="ECO:0000256" key="12">
    <source>
        <dbReference type="SAM" id="MobiDB-lite"/>
    </source>
</evidence>
<evidence type="ECO:0000256" key="10">
    <source>
        <dbReference type="ARBA" id="ARBA00035011"/>
    </source>
</evidence>
<dbReference type="Proteomes" id="UP001157006">
    <property type="component" value="Chromosome 3"/>
</dbReference>
<evidence type="ECO:0000256" key="2">
    <source>
        <dbReference type="ARBA" id="ARBA00022458"/>
    </source>
</evidence>
<dbReference type="GO" id="GO:0009055">
    <property type="term" value="F:electron transfer activity"/>
    <property type="evidence" value="ECO:0007669"/>
    <property type="project" value="InterPro"/>
</dbReference>
<dbReference type="InterPro" id="IPR008972">
    <property type="entry name" value="Cupredoxin"/>
</dbReference>
<reference evidence="15 16" key="1">
    <citation type="submission" date="2023-01" db="EMBL/GenBank/DDBJ databases">
        <authorList>
            <person name="Kreplak J."/>
        </authorList>
    </citation>
    <scope>NUCLEOTIDE SEQUENCE [LARGE SCALE GENOMIC DNA]</scope>
</reference>
<keyword evidence="7" id="KW-1015">Disulfide bond</keyword>
<keyword evidence="8" id="KW-0325">Glycoprotein</keyword>
<evidence type="ECO:0000256" key="9">
    <source>
        <dbReference type="ARBA" id="ARBA00023288"/>
    </source>
</evidence>
<dbReference type="AlphaFoldDB" id="A0AAV1A439"/>
<comment type="function">
    <text evidence="11">May act as a carbohydrate transporter.</text>
</comment>
<keyword evidence="6" id="KW-0472">Membrane</keyword>
<evidence type="ECO:0000256" key="6">
    <source>
        <dbReference type="ARBA" id="ARBA00023136"/>
    </source>
</evidence>
<evidence type="ECO:0000256" key="1">
    <source>
        <dbReference type="ARBA" id="ARBA00004609"/>
    </source>
</evidence>
<evidence type="ECO:0000256" key="3">
    <source>
        <dbReference type="ARBA" id="ARBA00022475"/>
    </source>
</evidence>
<dbReference type="GO" id="GO:0005886">
    <property type="term" value="C:plasma membrane"/>
    <property type="evidence" value="ECO:0007669"/>
    <property type="project" value="UniProtKB-SubCell"/>
</dbReference>
<dbReference type="GO" id="GO:0009877">
    <property type="term" value="P:nodulation"/>
    <property type="evidence" value="ECO:0007669"/>
    <property type="project" value="UniProtKB-KW"/>
</dbReference>
<dbReference type="CDD" id="cd13920">
    <property type="entry name" value="Stellacyanin"/>
    <property type="match status" value="1"/>
</dbReference>
<evidence type="ECO:0000256" key="4">
    <source>
        <dbReference type="ARBA" id="ARBA00022622"/>
    </source>
</evidence>
<dbReference type="PANTHER" id="PTHR33021:SF288">
    <property type="entry name" value="OS03G0648500 PROTEIN"/>
    <property type="match status" value="1"/>
</dbReference>